<evidence type="ECO:0000256" key="1">
    <source>
        <dbReference type="ARBA" id="ARBA00009897"/>
    </source>
</evidence>
<dbReference type="SUPFAM" id="SSF55931">
    <property type="entry name" value="Glutamine synthetase/guanido kinase"/>
    <property type="match status" value="1"/>
</dbReference>
<evidence type="ECO:0000256" key="2">
    <source>
        <dbReference type="ARBA" id="ARBA00022598"/>
    </source>
</evidence>
<evidence type="ECO:0000259" key="7">
    <source>
        <dbReference type="PROSITE" id="PS51986"/>
    </source>
</evidence>
<evidence type="ECO:0000259" key="8">
    <source>
        <dbReference type="PROSITE" id="PS51987"/>
    </source>
</evidence>
<dbReference type="EC" id="6.3.2.-" evidence="9"/>
<dbReference type="Gene3D" id="3.10.20.70">
    <property type="entry name" value="Glutamine synthetase, N-terminal domain"/>
    <property type="match status" value="1"/>
</dbReference>
<dbReference type="SUPFAM" id="SSF54368">
    <property type="entry name" value="Glutamine synthetase, N-terminal domain"/>
    <property type="match status" value="1"/>
</dbReference>
<reference evidence="9 10" key="1">
    <citation type="submission" date="2019-10" db="EMBL/GenBank/DDBJ databases">
        <title>Actinomadura rubteroloni sp. nov. and Actinomadura macrotermitis sp. nov., isolated from the gut of fungus growing-termite Macrotermes natalensis.</title>
        <authorList>
            <person name="Benndorf R."/>
            <person name="Martin K."/>
            <person name="Kuefner M."/>
            <person name="De Beer W."/>
            <person name="Kaster A.-K."/>
            <person name="Vollmers J."/>
            <person name="Poulsen M."/>
            <person name="Beemelmanns C."/>
        </authorList>
    </citation>
    <scope>NUCLEOTIDE SEQUENCE [LARGE SCALE GENOMIC DNA]</scope>
    <source>
        <strain evidence="9 10">RB68</strain>
    </source>
</reference>
<accession>A0A7K0BNF6</accession>
<dbReference type="InterPro" id="IPR008146">
    <property type="entry name" value="Gln_synth_cat_dom"/>
</dbReference>
<dbReference type="OrthoDB" id="9807095at2"/>
<dbReference type="GO" id="GO:0004356">
    <property type="term" value="F:glutamine synthetase activity"/>
    <property type="evidence" value="ECO:0007669"/>
    <property type="project" value="InterPro"/>
</dbReference>
<evidence type="ECO:0000256" key="6">
    <source>
        <dbReference type="RuleBase" id="RU000384"/>
    </source>
</evidence>
<dbReference type="InterPro" id="IPR036651">
    <property type="entry name" value="Gln_synt_N_sf"/>
</dbReference>
<sequence>MSSPFDAELEHGDLTEIEVAWPDQYGHVLGKRIPARRFLPRATGEGFPFCDAALAWNAVAEVQGDARLTNWGTGYPDVYAVPDPATFRRLPWRPGAAHVLADVVDHHRDPVRTSPRAVLRRVVDRLAALGYEARVGVELEFYVLNADGTPLQDGLHAYSLEKANELDPLLAEIGALEPFVPVEGVLTEYGPSQVEVNLAYREALGAADDAFRLRYAVKELARRNGLLATFMAKPFNGQSGSSAHLHVSLWRHGEPLFAPVDGRESDLATQAIAGVLRHLPGLTLFGAPTVNSYKRYEAESFAPTSATWGGDNRTGAVRSLVETPEASRFELRASSADANPYWAVAAVLAATVAGLEAGERPPARGAGDLYADARRLPATLGEAIAATRDDAVLAEILGKDAVHDYAVLAEAEWTAYTTEVTSWETDRYLRRA</sequence>
<dbReference type="PANTHER" id="PTHR43785">
    <property type="entry name" value="GAMMA-GLUTAMYLPUTRESCINE SYNTHETASE"/>
    <property type="match status" value="1"/>
</dbReference>
<name>A0A7K0BNF6_9ACTN</name>
<keyword evidence="2 9" id="KW-0436">Ligase</keyword>
<dbReference type="Proteomes" id="UP000487268">
    <property type="component" value="Unassembled WGS sequence"/>
</dbReference>
<dbReference type="Gene3D" id="3.30.590.10">
    <property type="entry name" value="Glutamine synthetase/guanido kinase, catalytic domain"/>
    <property type="match status" value="1"/>
</dbReference>
<dbReference type="Pfam" id="PF00120">
    <property type="entry name" value="Gln-synt_C"/>
    <property type="match status" value="1"/>
</dbReference>
<comment type="similarity">
    <text evidence="1 5 6">Belongs to the glutamine synthetase family.</text>
</comment>
<dbReference type="EMBL" id="WEGH01000001">
    <property type="protein sequence ID" value="MQY02693.1"/>
    <property type="molecule type" value="Genomic_DNA"/>
</dbReference>
<dbReference type="PROSITE" id="PS51986">
    <property type="entry name" value="GS_BETA_GRASP"/>
    <property type="match status" value="1"/>
</dbReference>
<dbReference type="GO" id="GO:0005524">
    <property type="term" value="F:ATP binding"/>
    <property type="evidence" value="ECO:0007669"/>
    <property type="project" value="UniProtKB-KW"/>
</dbReference>
<keyword evidence="3" id="KW-0547">Nucleotide-binding</keyword>
<feature type="domain" description="GS catalytic" evidence="8">
    <location>
        <begin position="115"/>
        <end position="432"/>
    </location>
</feature>
<keyword evidence="10" id="KW-1185">Reference proteome</keyword>
<dbReference type="InterPro" id="IPR008147">
    <property type="entry name" value="Gln_synt_N"/>
</dbReference>
<evidence type="ECO:0000256" key="4">
    <source>
        <dbReference type="ARBA" id="ARBA00022840"/>
    </source>
</evidence>
<evidence type="ECO:0000313" key="10">
    <source>
        <dbReference type="Proteomes" id="UP000487268"/>
    </source>
</evidence>
<evidence type="ECO:0000313" key="9">
    <source>
        <dbReference type="EMBL" id="MQY02693.1"/>
    </source>
</evidence>
<dbReference type="AlphaFoldDB" id="A0A7K0BNF6"/>
<dbReference type="RefSeq" id="WP_153530813.1">
    <property type="nucleotide sequence ID" value="NZ_WEGH01000001.1"/>
</dbReference>
<evidence type="ECO:0000256" key="3">
    <source>
        <dbReference type="ARBA" id="ARBA00022741"/>
    </source>
</evidence>
<dbReference type="InterPro" id="IPR014746">
    <property type="entry name" value="Gln_synth/guanido_kin_cat_dom"/>
</dbReference>
<dbReference type="SMART" id="SM01230">
    <property type="entry name" value="Gln-synt_C"/>
    <property type="match status" value="1"/>
</dbReference>
<gene>
    <name evidence="9" type="primary">ipuC_2</name>
    <name evidence="9" type="ORF">ACRB68_07260</name>
</gene>
<dbReference type="PANTHER" id="PTHR43785:SF12">
    <property type="entry name" value="TYPE-1 GLUTAMINE SYNTHETASE 2"/>
    <property type="match status" value="1"/>
</dbReference>
<evidence type="ECO:0000256" key="5">
    <source>
        <dbReference type="PROSITE-ProRule" id="PRU01330"/>
    </source>
</evidence>
<comment type="caution">
    <text evidence="9">The sequence shown here is derived from an EMBL/GenBank/DDBJ whole genome shotgun (WGS) entry which is preliminary data.</text>
</comment>
<protein>
    <submittedName>
        <fullName evidence="9">Glutamate--isopropylamine ligase</fullName>
        <ecNumber evidence="9">6.3.2.-</ecNumber>
    </submittedName>
</protein>
<proteinExistence type="inferred from homology"/>
<dbReference type="GO" id="GO:0006542">
    <property type="term" value="P:glutamine biosynthetic process"/>
    <property type="evidence" value="ECO:0007669"/>
    <property type="project" value="InterPro"/>
</dbReference>
<organism evidence="9 10">
    <name type="scientific">Actinomadura macrotermitis</name>
    <dbReference type="NCBI Taxonomy" id="2585200"/>
    <lineage>
        <taxon>Bacteria</taxon>
        <taxon>Bacillati</taxon>
        <taxon>Actinomycetota</taxon>
        <taxon>Actinomycetes</taxon>
        <taxon>Streptosporangiales</taxon>
        <taxon>Thermomonosporaceae</taxon>
        <taxon>Actinomadura</taxon>
    </lineage>
</organism>
<dbReference type="PROSITE" id="PS51987">
    <property type="entry name" value="GS_CATALYTIC"/>
    <property type="match status" value="1"/>
</dbReference>
<feature type="domain" description="GS beta-grasp" evidence="7">
    <location>
        <begin position="12"/>
        <end position="108"/>
    </location>
</feature>
<keyword evidence="4" id="KW-0067">ATP-binding</keyword>